<feature type="compositionally biased region" description="Polar residues" evidence="1">
    <location>
        <begin position="47"/>
        <end position="60"/>
    </location>
</feature>
<organism evidence="2 3">
    <name type="scientific">Actinomyces ruminis</name>
    <dbReference type="NCBI Taxonomy" id="1937003"/>
    <lineage>
        <taxon>Bacteria</taxon>
        <taxon>Bacillati</taxon>
        <taxon>Actinomycetota</taxon>
        <taxon>Actinomycetes</taxon>
        <taxon>Actinomycetales</taxon>
        <taxon>Actinomycetaceae</taxon>
        <taxon>Actinomyces</taxon>
    </lineage>
</organism>
<keyword evidence="3" id="KW-1185">Reference proteome</keyword>
<reference evidence="2 3" key="1">
    <citation type="submission" date="2017-10" db="EMBL/GenBank/DDBJ databases">
        <title>Draft genome sequence of cellulolytic Actinomyces sp CtC72 isolated from cattle rumen fluid.</title>
        <authorList>
            <person name="Joshi A.J."/>
            <person name="Vasudevan G."/>
            <person name="Lanjekar V.B."/>
            <person name="Hivarkar S."/>
            <person name="Engineer A."/>
            <person name="Pore S.D."/>
            <person name="Dhakephalkar P.K."/>
            <person name="Dagar S."/>
        </authorList>
    </citation>
    <scope>NUCLEOTIDE SEQUENCE [LARGE SCALE GENOMIC DNA]</scope>
    <source>
        <strain evidence="3">CtC72</strain>
    </source>
</reference>
<comment type="caution">
    <text evidence="2">The sequence shown here is derived from an EMBL/GenBank/DDBJ whole genome shotgun (WGS) entry which is preliminary data.</text>
</comment>
<dbReference type="RefSeq" id="WP_086615791.1">
    <property type="nucleotide sequence ID" value="NZ_MTPX02000064.1"/>
</dbReference>
<evidence type="ECO:0000256" key="1">
    <source>
        <dbReference type="SAM" id="MobiDB-lite"/>
    </source>
</evidence>
<evidence type="ECO:0000313" key="3">
    <source>
        <dbReference type="Proteomes" id="UP000194577"/>
    </source>
</evidence>
<dbReference type="Proteomes" id="UP000194577">
    <property type="component" value="Unassembled WGS sequence"/>
</dbReference>
<accession>A0ABX4MA86</accession>
<feature type="compositionally biased region" description="Polar residues" evidence="1">
    <location>
        <begin position="70"/>
        <end position="79"/>
    </location>
</feature>
<gene>
    <name evidence="2" type="ORF">BW737_012045</name>
</gene>
<protein>
    <submittedName>
        <fullName evidence="2">Uncharacterized protein</fullName>
    </submittedName>
</protein>
<evidence type="ECO:0000313" key="2">
    <source>
        <dbReference type="EMBL" id="PHP52098.1"/>
    </source>
</evidence>
<feature type="region of interest" description="Disordered" evidence="1">
    <location>
        <begin position="1"/>
        <end position="82"/>
    </location>
</feature>
<proteinExistence type="predicted"/>
<dbReference type="EMBL" id="MTPX02000064">
    <property type="protein sequence ID" value="PHP52098.1"/>
    <property type="molecule type" value="Genomic_DNA"/>
</dbReference>
<name>A0ABX4MA86_9ACTO</name>
<sequence>MAAPGADRIGADRDRNRHRLGCRALVRRQQPSGSDAVHTGHGGYQAEPTSRQAASSNTATHKPLAREEQAASTPHSLTTGAAAPDESAFLNGEVIVPEQCAWNNDEGRVTLVDGFASVDEDVYSMSVTVRQTAVVTLADTPYRAVVFSCWGGGNLVYDVIGFYDDAAAPPAIQTDIQFAAGPYQSNAISAVEGSLKPIEGGFHLQWVGEFLPTDEACSACATGAAEADFVWNGSTFDVTNKVTWQEQD</sequence>